<comment type="caution">
    <text evidence="1">The sequence shown here is derived from an EMBL/GenBank/DDBJ whole genome shotgun (WGS) entry which is preliminary data.</text>
</comment>
<organism evidence="1 2">
    <name type="scientific">Kluyvera georgiana ATCC 51603</name>
    <dbReference type="NCBI Taxonomy" id="1354264"/>
    <lineage>
        <taxon>Bacteria</taxon>
        <taxon>Pseudomonadati</taxon>
        <taxon>Pseudomonadota</taxon>
        <taxon>Gammaproteobacteria</taxon>
        <taxon>Enterobacterales</taxon>
        <taxon>Enterobacteriaceae</taxon>
        <taxon>Kluyvera</taxon>
    </lineage>
</organism>
<dbReference type="EMBL" id="LXEU01000028">
    <property type="protein sequence ID" value="OAT55268.1"/>
    <property type="molecule type" value="Genomic_DNA"/>
</dbReference>
<dbReference type="PATRIC" id="fig|1354264.4.peg.1252"/>
<protein>
    <submittedName>
        <fullName evidence="1">Uncharacterized protein</fullName>
    </submittedName>
</protein>
<proteinExistence type="predicted"/>
<evidence type="ECO:0000313" key="2">
    <source>
        <dbReference type="Proteomes" id="UP000078386"/>
    </source>
</evidence>
<sequence length="135" mass="15774">MTQEKLIDTLEKIAVQHWNTNKQPVLLSNLPPLLMKNLPDYKDILSGRSLKKFIKESEGKYKLIEHPYQRAKVALLPKDESYKFPELDEKHEQSVIIDRNAEKALIEFLKVLKKLPEKDQEKVQIPVSVLVKMIK</sequence>
<evidence type="ECO:0000313" key="1">
    <source>
        <dbReference type="EMBL" id="OAT55268.1"/>
    </source>
</evidence>
<name>A0A1B7K539_9ENTR</name>
<accession>A0A1B7K539</accession>
<keyword evidence="2" id="KW-1185">Reference proteome</keyword>
<dbReference type="Proteomes" id="UP000078386">
    <property type="component" value="Unassembled WGS sequence"/>
</dbReference>
<dbReference type="AlphaFoldDB" id="A0A1B7K539"/>
<gene>
    <name evidence="1" type="ORF">M989_01199</name>
</gene>
<dbReference type="RefSeq" id="WP_064543325.1">
    <property type="nucleotide sequence ID" value="NZ_LXEU01000028.1"/>
</dbReference>
<reference evidence="1 2" key="1">
    <citation type="submission" date="2016-04" db="EMBL/GenBank/DDBJ databases">
        <title>ATOL: Assembling a taxonomically balanced genome-scale reconstruction of the evolutionary history of the Enterobacteriaceae.</title>
        <authorList>
            <person name="Plunkett G.III."/>
            <person name="Neeno-Eckwall E.C."/>
            <person name="Glasner J.D."/>
            <person name="Perna N.T."/>
        </authorList>
    </citation>
    <scope>NUCLEOTIDE SEQUENCE [LARGE SCALE GENOMIC DNA]</scope>
    <source>
        <strain evidence="1 2">ATCC 51603</strain>
    </source>
</reference>